<keyword evidence="4" id="KW-1185">Reference proteome</keyword>
<evidence type="ECO:0000256" key="1">
    <source>
        <dbReference type="SAM" id="MobiDB-lite"/>
    </source>
</evidence>
<proteinExistence type="predicted"/>
<dbReference type="InterPro" id="IPR003615">
    <property type="entry name" value="HNH_nuc"/>
</dbReference>
<dbReference type="InterPro" id="IPR003870">
    <property type="entry name" value="DUF222"/>
</dbReference>
<gene>
    <name evidence="3" type="ORF">SAMN05421642_10427</name>
</gene>
<dbReference type="AlphaFoldDB" id="A0A239G2N9"/>
<dbReference type="CDD" id="cd07177">
    <property type="entry name" value="terB_like"/>
    <property type="match status" value="1"/>
</dbReference>
<feature type="compositionally biased region" description="Low complexity" evidence="1">
    <location>
        <begin position="359"/>
        <end position="372"/>
    </location>
</feature>
<reference evidence="4" key="1">
    <citation type="submission" date="2017-06" db="EMBL/GenBank/DDBJ databases">
        <authorList>
            <person name="Varghese N."/>
            <person name="Submissions S."/>
        </authorList>
    </citation>
    <scope>NUCLEOTIDE SEQUENCE [LARGE SCALE GENOMIC DNA]</scope>
    <source>
        <strain evidence="4">JCM 23211</strain>
    </source>
</reference>
<feature type="region of interest" description="Disordered" evidence="1">
    <location>
        <begin position="293"/>
        <end position="432"/>
    </location>
</feature>
<organism evidence="3 4">
    <name type="scientific">Rhodococcoides kyotonense</name>
    <dbReference type="NCBI Taxonomy" id="398843"/>
    <lineage>
        <taxon>Bacteria</taxon>
        <taxon>Bacillati</taxon>
        <taxon>Actinomycetota</taxon>
        <taxon>Actinomycetes</taxon>
        <taxon>Mycobacteriales</taxon>
        <taxon>Nocardiaceae</taxon>
        <taxon>Rhodococcoides</taxon>
    </lineage>
</organism>
<dbReference type="Proteomes" id="UP000198327">
    <property type="component" value="Unassembled WGS sequence"/>
</dbReference>
<feature type="compositionally biased region" description="Low complexity" evidence="1">
    <location>
        <begin position="310"/>
        <end position="323"/>
    </location>
</feature>
<dbReference type="EMBL" id="FZOW01000004">
    <property type="protein sequence ID" value="SNS63235.1"/>
    <property type="molecule type" value="Genomic_DNA"/>
</dbReference>
<protein>
    <recommendedName>
        <fullName evidence="2">HNH nuclease domain-containing protein</fullName>
    </recommendedName>
</protein>
<dbReference type="CDD" id="cd00085">
    <property type="entry name" value="HNHc"/>
    <property type="match status" value="1"/>
</dbReference>
<evidence type="ECO:0000259" key="2">
    <source>
        <dbReference type="SMART" id="SM00507"/>
    </source>
</evidence>
<feature type="domain" description="HNH nuclease" evidence="2">
    <location>
        <begin position="519"/>
        <end position="571"/>
    </location>
</feature>
<accession>A0A239G2N9</accession>
<dbReference type="Pfam" id="PF02720">
    <property type="entry name" value="DUF222"/>
    <property type="match status" value="2"/>
</dbReference>
<name>A0A239G2N9_9NOCA</name>
<dbReference type="RefSeq" id="WP_245865347.1">
    <property type="nucleotide sequence ID" value="NZ_FZOW01000004.1"/>
</dbReference>
<feature type="region of interest" description="Disordered" evidence="1">
    <location>
        <begin position="678"/>
        <end position="698"/>
    </location>
</feature>
<feature type="compositionally biased region" description="Acidic residues" evidence="1">
    <location>
        <begin position="324"/>
        <end position="337"/>
    </location>
</feature>
<sequence>MNDDGISGDVRESDWPTASVPEWYVSRAEADEAEFPTVFSKVDGVQEDSGSRSTPGPGDGVPAIKAARLASVVESLESNAELLGRIQTFGLDNADRRALLVRVESVQRMLFAYSHTWIADLINEHGLDDIWGSTPEALSVLLRISGARAGQRILLAKEFGERTSLTGERLEPLSANTLRAAEDGVIDEEHQQTIRKFFRRLGDKLDIETRERAEQQLAQLARELGPDHFKAAAARLYDLIDPDGEDESPERVADRCYVRLGEQGPDGLSKGTMVIDAEFRAYLEAVLSKWAKPGQLNSADSPPVVDAPDGDTTLAEDGAGADAGADDGDDGDGEDGVASDTEGPDGSAGPDGLTGAEADSAGSKADTGSSDSTGGGDRRGGEDPGLFEPPAGDAGAGAGAEDGGDEARAAAQSADEDRASKDRRGRGRRQHDAMKMVFRQMLASGQLGQHRGLPVTAVVSMSLKDLESASGHAVTATGSLVKMRDAIRMASHAHHYLVIFDNDGRPLHLGRTKRLASVDQRIVLIAADRGCSFPGCTRPATWSQVHHVNEWVAGGNTDIEDLTFGCDQHHRLVGPSENQWATTKAGSDHQYPGRTLWHAPVTLDPLRRGLVNHFHHPGEYIYPAPEVPLPDLNLPDSNTSVTLQPDTSVTLQPDTLDHSTLDHSTLDHDTARRDLETVAGDSVAGETAAGEAAEHPAA</sequence>
<evidence type="ECO:0000313" key="4">
    <source>
        <dbReference type="Proteomes" id="UP000198327"/>
    </source>
</evidence>
<evidence type="ECO:0000313" key="3">
    <source>
        <dbReference type="EMBL" id="SNS63235.1"/>
    </source>
</evidence>
<dbReference type="SMART" id="SM00507">
    <property type="entry name" value="HNHc"/>
    <property type="match status" value="1"/>
</dbReference>